<evidence type="ECO:0000313" key="2">
    <source>
        <dbReference type="Proteomes" id="UP000250321"/>
    </source>
</evidence>
<name>A0A314YXW4_PRUYE</name>
<reference evidence="1 2" key="1">
    <citation type="submission" date="2018-02" db="EMBL/GenBank/DDBJ databases">
        <title>Draft genome of wild Prunus yedoensis var. nudiflora.</title>
        <authorList>
            <person name="Baek S."/>
            <person name="Kim J.-H."/>
            <person name="Choi K."/>
            <person name="Kim G.-B."/>
            <person name="Cho A."/>
            <person name="Jang H."/>
            <person name="Shin C.-H."/>
            <person name="Yu H.-J."/>
            <person name="Mun J.-H."/>
        </authorList>
    </citation>
    <scope>NUCLEOTIDE SEQUENCE [LARGE SCALE GENOMIC DNA]</scope>
    <source>
        <strain evidence="2">cv. Jeju island</strain>
        <tissue evidence="1">Leaf</tissue>
    </source>
</reference>
<dbReference type="AlphaFoldDB" id="A0A314YXW4"/>
<dbReference type="OrthoDB" id="10443885at2759"/>
<protein>
    <submittedName>
        <fullName evidence="1">Uncharacterized protein</fullName>
    </submittedName>
</protein>
<proteinExistence type="predicted"/>
<dbReference type="EMBL" id="PJQY01000598">
    <property type="protein sequence ID" value="PQQ09601.1"/>
    <property type="molecule type" value="Genomic_DNA"/>
</dbReference>
<sequence>MSLKPSDVEASSRDIEVQHLSLSWHECSDKGPVPLRRSSRLMSAPGNSVSESLKNFDLEKLDEKHIRKSPRFSHCVNERHIRRSPRFTPSVAADEKNSNLNSSIVGLFDSEDGRRSSRLMSAPENSDSESLKNVTLKNWMKSTCEDLLYFLIV</sequence>
<gene>
    <name evidence="1" type="ORF">Pyn_26373</name>
</gene>
<keyword evidence="2" id="KW-1185">Reference proteome</keyword>
<comment type="caution">
    <text evidence="1">The sequence shown here is derived from an EMBL/GenBank/DDBJ whole genome shotgun (WGS) entry which is preliminary data.</text>
</comment>
<organism evidence="1 2">
    <name type="scientific">Prunus yedoensis var. nudiflora</name>
    <dbReference type="NCBI Taxonomy" id="2094558"/>
    <lineage>
        <taxon>Eukaryota</taxon>
        <taxon>Viridiplantae</taxon>
        <taxon>Streptophyta</taxon>
        <taxon>Embryophyta</taxon>
        <taxon>Tracheophyta</taxon>
        <taxon>Spermatophyta</taxon>
        <taxon>Magnoliopsida</taxon>
        <taxon>eudicotyledons</taxon>
        <taxon>Gunneridae</taxon>
        <taxon>Pentapetalae</taxon>
        <taxon>rosids</taxon>
        <taxon>fabids</taxon>
        <taxon>Rosales</taxon>
        <taxon>Rosaceae</taxon>
        <taxon>Amygdaloideae</taxon>
        <taxon>Amygdaleae</taxon>
        <taxon>Prunus</taxon>
    </lineage>
</organism>
<dbReference type="Proteomes" id="UP000250321">
    <property type="component" value="Unassembled WGS sequence"/>
</dbReference>
<dbReference type="STRING" id="2094558.A0A314YXW4"/>
<accession>A0A314YXW4</accession>
<evidence type="ECO:0000313" key="1">
    <source>
        <dbReference type="EMBL" id="PQQ09601.1"/>
    </source>
</evidence>